<feature type="region of interest" description="Disordered" evidence="1">
    <location>
        <begin position="1"/>
        <end position="30"/>
    </location>
</feature>
<evidence type="ECO:0000313" key="2">
    <source>
        <dbReference type="EMBL" id="KAK0575424.1"/>
    </source>
</evidence>
<evidence type="ECO:0000313" key="3">
    <source>
        <dbReference type="Proteomes" id="UP001168877"/>
    </source>
</evidence>
<accession>A0AA39UYX4</accession>
<name>A0AA39UYX4_ACESA</name>
<reference evidence="2" key="2">
    <citation type="submission" date="2023-06" db="EMBL/GenBank/DDBJ databases">
        <authorList>
            <person name="Swenson N.G."/>
            <person name="Wegrzyn J.L."/>
            <person name="Mcevoy S.L."/>
        </authorList>
    </citation>
    <scope>NUCLEOTIDE SEQUENCE</scope>
    <source>
        <strain evidence="2">NS2018</strain>
        <tissue evidence="2">Leaf</tissue>
    </source>
</reference>
<feature type="region of interest" description="Disordered" evidence="1">
    <location>
        <begin position="79"/>
        <end position="148"/>
    </location>
</feature>
<gene>
    <name evidence="2" type="ORF">LWI29_000286</name>
</gene>
<dbReference type="Proteomes" id="UP001168877">
    <property type="component" value="Unassembled WGS sequence"/>
</dbReference>
<reference evidence="2" key="1">
    <citation type="journal article" date="2022" name="Plant J.">
        <title>Strategies of tolerance reflected in two North American maple genomes.</title>
        <authorList>
            <person name="McEvoy S.L."/>
            <person name="Sezen U.U."/>
            <person name="Trouern-Trend A."/>
            <person name="McMahon S.M."/>
            <person name="Schaberg P.G."/>
            <person name="Yang J."/>
            <person name="Wegrzyn J.L."/>
            <person name="Swenson N.G."/>
        </authorList>
    </citation>
    <scope>NUCLEOTIDE SEQUENCE</scope>
    <source>
        <strain evidence="2">NS2018</strain>
    </source>
</reference>
<comment type="caution">
    <text evidence="2">The sequence shown here is derived from an EMBL/GenBank/DDBJ whole genome shotgun (WGS) entry which is preliminary data.</text>
</comment>
<evidence type="ECO:0000256" key="1">
    <source>
        <dbReference type="SAM" id="MobiDB-lite"/>
    </source>
</evidence>
<proteinExistence type="predicted"/>
<sequence>MAENEDLEQNQNITENVNIPEAENQPENVNIAENDNLVVLTGLAEIWPTRREEKEDYWRGIDDDISKGPQFVPLKDFVGKEDRAEPSSKQLHKNKRKQYHGPNDPIKRRRNFFNASPRMRTTQHVRDRPNLSPPPLEETHSPLRHPSS</sequence>
<protein>
    <submittedName>
        <fullName evidence="2">Uncharacterized protein</fullName>
    </submittedName>
</protein>
<dbReference type="AlphaFoldDB" id="A0AA39UYX4"/>
<organism evidence="2 3">
    <name type="scientific">Acer saccharum</name>
    <name type="common">Sugar maple</name>
    <dbReference type="NCBI Taxonomy" id="4024"/>
    <lineage>
        <taxon>Eukaryota</taxon>
        <taxon>Viridiplantae</taxon>
        <taxon>Streptophyta</taxon>
        <taxon>Embryophyta</taxon>
        <taxon>Tracheophyta</taxon>
        <taxon>Spermatophyta</taxon>
        <taxon>Magnoliopsida</taxon>
        <taxon>eudicotyledons</taxon>
        <taxon>Gunneridae</taxon>
        <taxon>Pentapetalae</taxon>
        <taxon>rosids</taxon>
        <taxon>malvids</taxon>
        <taxon>Sapindales</taxon>
        <taxon>Sapindaceae</taxon>
        <taxon>Hippocastanoideae</taxon>
        <taxon>Acereae</taxon>
        <taxon>Acer</taxon>
    </lineage>
</organism>
<keyword evidence="3" id="KW-1185">Reference proteome</keyword>
<feature type="compositionally biased region" description="Basic residues" evidence="1">
    <location>
        <begin position="90"/>
        <end position="99"/>
    </location>
</feature>
<dbReference type="EMBL" id="JAUESC010000386">
    <property type="protein sequence ID" value="KAK0575424.1"/>
    <property type="molecule type" value="Genomic_DNA"/>
</dbReference>